<dbReference type="AlphaFoldDB" id="A0A833CAL4"/>
<name>A0A833CAL4_9FIRM</name>
<gene>
    <name evidence="2" type="ORF">F8R14_06255</name>
</gene>
<reference evidence="2 3" key="1">
    <citation type="submission" date="2019-09" db="EMBL/GenBank/DDBJ databases">
        <title>Draft genome sequence of 3 type strains from the CCUG.</title>
        <authorList>
            <person name="Pineiro-Iglesias B."/>
            <person name="Tunovic T."/>
            <person name="Unosson C."/>
            <person name="Inganas E."/>
            <person name="Ohlen M."/>
            <person name="Cardew S."/>
            <person name="Jensie-Markopoulos S."/>
            <person name="Salva-Serra F."/>
            <person name="Jaen-Luchoro D."/>
            <person name="Karlsson R."/>
            <person name="Svensson-Stadler L."/>
            <person name="Chun J."/>
            <person name="Moore E."/>
        </authorList>
    </citation>
    <scope>NUCLEOTIDE SEQUENCE [LARGE SCALE GENOMIC DNA]</scope>
    <source>
        <strain evidence="2 3">CCUG 65427</strain>
    </source>
</reference>
<feature type="transmembrane region" description="Helical" evidence="1">
    <location>
        <begin position="35"/>
        <end position="55"/>
    </location>
</feature>
<protein>
    <submittedName>
        <fullName evidence="2">DUF2065 domain-containing protein</fullName>
    </submittedName>
</protein>
<dbReference type="GeneID" id="83054688"/>
<comment type="caution">
    <text evidence="2">The sequence shown here is derived from an EMBL/GenBank/DDBJ whole genome shotgun (WGS) entry which is preliminary data.</text>
</comment>
<keyword evidence="1" id="KW-0812">Transmembrane</keyword>
<dbReference type="RefSeq" id="WP_127007506.1">
    <property type="nucleotide sequence ID" value="NZ_CALMIE010000001.1"/>
</dbReference>
<sequence length="133" mass="15220">MSHEELTKKRKALIDERTERLEEWRKLIQLADRPPLAISVIGFVLIAAGTVMVYLVEHPSIYEPMFLGGLALMLVGAAVFYNSKITVDNRFKRKQKLRGIVEDLNEEIRLASHELGVPNPKIKMPKDPSKRKK</sequence>
<keyword evidence="1" id="KW-0472">Membrane</keyword>
<evidence type="ECO:0000256" key="1">
    <source>
        <dbReference type="SAM" id="Phobius"/>
    </source>
</evidence>
<dbReference type="EMBL" id="WBKH01000006">
    <property type="protein sequence ID" value="KAB1478090.1"/>
    <property type="molecule type" value="Genomic_DNA"/>
</dbReference>
<keyword evidence="1" id="KW-1133">Transmembrane helix</keyword>
<proteinExistence type="predicted"/>
<feature type="transmembrane region" description="Helical" evidence="1">
    <location>
        <begin position="61"/>
        <end position="83"/>
    </location>
</feature>
<evidence type="ECO:0000313" key="3">
    <source>
        <dbReference type="Proteomes" id="UP000434554"/>
    </source>
</evidence>
<accession>A0A833CAL4</accession>
<organism evidence="2 3">
    <name type="scientific">Veillonella seminalis</name>
    <dbReference type="NCBI Taxonomy" id="1502943"/>
    <lineage>
        <taxon>Bacteria</taxon>
        <taxon>Bacillati</taxon>
        <taxon>Bacillota</taxon>
        <taxon>Negativicutes</taxon>
        <taxon>Veillonellales</taxon>
        <taxon>Veillonellaceae</taxon>
        <taxon>Veillonella</taxon>
    </lineage>
</organism>
<evidence type="ECO:0000313" key="2">
    <source>
        <dbReference type="EMBL" id="KAB1478090.1"/>
    </source>
</evidence>
<dbReference type="Proteomes" id="UP000434554">
    <property type="component" value="Unassembled WGS sequence"/>
</dbReference>